<sequence>MSSTASTWRETVGKRFTKLDRTTLDSTEQISHSLAAIFQESRVANLKASLGEEPSVEMLYQFQDVKEFMEEGIGRVIELLESVWPLRKTKMMPDHEKLDHSCQLARNKWQEAGFLAPDHPGRVDEDAGVLEVPEESASAHEMTVRGDADKRPLSSATDSQRGFTKALRAAGISNYSRFVRSDIRTRNDEILAQVSSEEKRMSGTGTANDPVLLPSLLSETELSSSVSDPEELGVPPPAKLPQQNTPAHDVALVSSDKTPTKASDKQKEQTLSTGHSSQTVPAASKLPQDKRDKGQPPTIASSSAQLPPTPTAAAPVTHAPLPPQRAAQLWNFLDSVAQRNDYPLCGQTESLSFAECDGSCQPCRWPDNTECDEKLISIATEVGVQIWPTTVAVQPKKGDVAVPSTPSATVKAKSKSESSQATVSHPTGTKDAPAEPTAGTPKAHAPKKSVGEGFQTPAAKKTPSLATSAPALPPPKPSTSRTTSPSSQRPSSAPEIPAKKSLGKALSSTPSSTPQPLGRSLRSQTGKPNDFLGYRLPTSSSRRKVGRSSGTPLSSVFIPPVTQIPGGQGLALGQPGGDVPQSSSTLASSPGTAGVGAASSSTAVAPLAPGLLPLGFTENRSGVPASHGFLVDLTQYPDVGDVPHLSQTVKDALDPKYGLVSRNLNSQAGGILKRCLWTIRKAEPGRTRSDQAGPFTPCLSDTRRQCVVMWQNEKTLLIKSPLDLAEHADTEGQGDMMEGVEHEEVSHSEQDPLGGDVAMGEADDEGEKRAGGDAEHMDVD</sequence>
<name>A0ACC3DYI7_9PEZI</name>
<gene>
    <name evidence="1" type="ORF">LTS18_013979</name>
</gene>
<evidence type="ECO:0000313" key="2">
    <source>
        <dbReference type="Proteomes" id="UP001186974"/>
    </source>
</evidence>
<comment type="caution">
    <text evidence="1">The sequence shown here is derived from an EMBL/GenBank/DDBJ whole genome shotgun (WGS) entry which is preliminary data.</text>
</comment>
<proteinExistence type="predicted"/>
<dbReference type="EMBL" id="JAWDJW010000044">
    <property type="protein sequence ID" value="KAK3081883.1"/>
    <property type="molecule type" value="Genomic_DNA"/>
</dbReference>
<keyword evidence="2" id="KW-1185">Reference proteome</keyword>
<dbReference type="Proteomes" id="UP001186974">
    <property type="component" value="Unassembled WGS sequence"/>
</dbReference>
<evidence type="ECO:0000313" key="1">
    <source>
        <dbReference type="EMBL" id="KAK3081883.1"/>
    </source>
</evidence>
<protein>
    <submittedName>
        <fullName evidence="1">Uncharacterized protein</fullName>
    </submittedName>
</protein>
<organism evidence="1 2">
    <name type="scientific">Coniosporium uncinatum</name>
    <dbReference type="NCBI Taxonomy" id="93489"/>
    <lineage>
        <taxon>Eukaryota</taxon>
        <taxon>Fungi</taxon>
        <taxon>Dikarya</taxon>
        <taxon>Ascomycota</taxon>
        <taxon>Pezizomycotina</taxon>
        <taxon>Dothideomycetes</taxon>
        <taxon>Dothideomycetes incertae sedis</taxon>
        <taxon>Coniosporium</taxon>
    </lineage>
</organism>
<reference evidence="1" key="1">
    <citation type="submission" date="2024-09" db="EMBL/GenBank/DDBJ databases">
        <title>Black Yeasts Isolated from many extreme environments.</title>
        <authorList>
            <person name="Coleine C."/>
            <person name="Stajich J.E."/>
            <person name="Selbmann L."/>
        </authorList>
    </citation>
    <scope>NUCLEOTIDE SEQUENCE</scope>
    <source>
        <strain evidence="1">CCFEE 5737</strain>
    </source>
</reference>
<accession>A0ACC3DYI7</accession>